<reference evidence="3" key="1">
    <citation type="submission" date="2020-11" db="EMBL/GenBank/DDBJ databases">
        <authorList>
            <consortium name="DOE Joint Genome Institute"/>
            <person name="Ahrendt S."/>
            <person name="Riley R."/>
            <person name="Andreopoulos W."/>
            <person name="Labutti K."/>
            <person name="Pangilinan J."/>
            <person name="Ruiz-Duenas F.J."/>
            <person name="Barrasa J.M."/>
            <person name="Sanchez-Garcia M."/>
            <person name="Camarero S."/>
            <person name="Miyauchi S."/>
            <person name="Serrano A."/>
            <person name="Linde D."/>
            <person name="Babiker R."/>
            <person name="Drula E."/>
            <person name="Ayuso-Fernandez I."/>
            <person name="Pacheco R."/>
            <person name="Padilla G."/>
            <person name="Ferreira P."/>
            <person name="Barriuso J."/>
            <person name="Kellner H."/>
            <person name="Castanera R."/>
            <person name="Alfaro M."/>
            <person name="Ramirez L."/>
            <person name="Pisabarro A.G."/>
            <person name="Kuo A."/>
            <person name="Tritt A."/>
            <person name="Lipzen A."/>
            <person name="He G."/>
            <person name="Yan M."/>
            <person name="Ng V."/>
            <person name="Cullen D."/>
            <person name="Martin F."/>
            <person name="Rosso M.-N."/>
            <person name="Henrissat B."/>
            <person name="Hibbett D."/>
            <person name="Martinez A.T."/>
            <person name="Grigoriev I.V."/>
        </authorList>
    </citation>
    <scope>NUCLEOTIDE SEQUENCE</scope>
    <source>
        <strain evidence="3">CBS 247.69</strain>
    </source>
</reference>
<evidence type="ECO:0000256" key="1">
    <source>
        <dbReference type="SAM" id="MobiDB-lite"/>
    </source>
</evidence>
<dbReference type="AlphaFoldDB" id="A0A9P6CH42"/>
<organism evidence="3 4">
    <name type="scientific">Collybia nuda</name>
    <dbReference type="NCBI Taxonomy" id="64659"/>
    <lineage>
        <taxon>Eukaryota</taxon>
        <taxon>Fungi</taxon>
        <taxon>Dikarya</taxon>
        <taxon>Basidiomycota</taxon>
        <taxon>Agaricomycotina</taxon>
        <taxon>Agaricomycetes</taxon>
        <taxon>Agaricomycetidae</taxon>
        <taxon>Agaricales</taxon>
        <taxon>Tricholomatineae</taxon>
        <taxon>Clitocybaceae</taxon>
        <taxon>Collybia</taxon>
    </lineage>
</organism>
<name>A0A9P6CH42_9AGAR</name>
<keyword evidence="4" id="KW-1185">Reference proteome</keyword>
<feature type="region of interest" description="Disordered" evidence="1">
    <location>
        <begin position="83"/>
        <end position="117"/>
    </location>
</feature>
<feature type="transmembrane region" description="Helical" evidence="2">
    <location>
        <begin position="20"/>
        <end position="42"/>
    </location>
</feature>
<evidence type="ECO:0000256" key="2">
    <source>
        <dbReference type="SAM" id="Phobius"/>
    </source>
</evidence>
<feature type="compositionally biased region" description="Polar residues" evidence="1">
    <location>
        <begin position="95"/>
        <end position="113"/>
    </location>
</feature>
<evidence type="ECO:0000313" key="4">
    <source>
        <dbReference type="Proteomes" id="UP000807353"/>
    </source>
</evidence>
<dbReference type="EMBL" id="MU150277">
    <property type="protein sequence ID" value="KAF9461905.1"/>
    <property type="molecule type" value="Genomic_DNA"/>
</dbReference>
<gene>
    <name evidence="3" type="ORF">BDZ94DRAFT_1262446</name>
</gene>
<accession>A0A9P6CH42</accession>
<evidence type="ECO:0000313" key="3">
    <source>
        <dbReference type="EMBL" id="KAF9461905.1"/>
    </source>
</evidence>
<proteinExistence type="predicted"/>
<dbReference type="Proteomes" id="UP000807353">
    <property type="component" value="Unassembled WGS sequence"/>
</dbReference>
<keyword evidence="2" id="KW-0812">Transmembrane</keyword>
<sequence length="135" mass="14747">MGTRKRKNKAEMCPVRKKCILGLMLGIASSRVLFLISIFFPLPSSTSLASHSYASYVPNIAPPAFIPIPIPLQFTHSSAGSHHRRDCLPHPAPSRHQSITSTRNSRHFVSSTSRRSEGGANDGLGNFVLIIDVIL</sequence>
<comment type="caution">
    <text evidence="3">The sequence shown here is derived from an EMBL/GenBank/DDBJ whole genome shotgun (WGS) entry which is preliminary data.</text>
</comment>
<keyword evidence="2" id="KW-0472">Membrane</keyword>
<keyword evidence="2" id="KW-1133">Transmembrane helix</keyword>
<protein>
    <submittedName>
        <fullName evidence="3">Uncharacterized protein</fullName>
    </submittedName>
</protein>